<evidence type="ECO:0000256" key="1">
    <source>
        <dbReference type="SAM" id="MobiDB-lite"/>
    </source>
</evidence>
<dbReference type="EMBL" id="RBZV01000014">
    <property type="protein sequence ID" value="RKP44118.1"/>
    <property type="molecule type" value="Genomic_DNA"/>
</dbReference>
<reference evidence="3 4" key="1">
    <citation type="submission" date="2018-10" db="EMBL/GenBank/DDBJ databases">
        <title>Paraburkholderia sp. 7MK8-2, isolated from soil.</title>
        <authorList>
            <person name="Gao Z.-H."/>
            <person name="Qiu L.-H."/>
        </authorList>
    </citation>
    <scope>NUCLEOTIDE SEQUENCE [LARGE SCALE GENOMIC DNA]</scope>
    <source>
        <strain evidence="3 4">7MK8-2</strain>
    </source>
</reference>
<evidence type="ECO:0000256" key="2">
    <source>
        <dbReference type="SAM" id="Phobius"/>
    </source>
</evidence>
<sequence>MAHPARLYLAGACERPERTADVVDRHAARSFERHARHRRHSRPGGLAADRPLPPSPRLGGTERYVASRRSVAHLAGLAPRYRNSGPAESAHPQGRPAARAERYGRRVSQFRALGHDLPKRFFNVSRSLMKLVFRFCMALLAMACLYTATPAALAETIASKVHQLGQMDNIQVTGLRAARRGNLLFLEANFTNSSNSDDQFEYRIKWLDADGFSASSDEAWKPVTIHGRQQLSIQGIAPTPQATDFYIEVHSPHNTVYTPSASVQTAH</sequence>
<dbReference type="InterPro" id="IPR010824">
    <property type="entry name" value="DUF1425"/>
</dbReference>
<feature type="region of interest" description="Disordered" evidence="1">
    <location>
        <begin position="78"/>
        <end position="102"/>
    </location>
</feature>
<dbReference type="InterPro" id="IPR038483">
    <property type="entry name" value="YcfL-like_sf"/>
</dbReference>
<proteinExistence type="predicted"/>
<organism evidence="3 4">
    <name type="scientific">Trinickia fusca</name>
    <dbReference type="NCBI Taxonomy" id="2419777"/>
    <lineage>
        <taxon>Bacteria</taxon>
        <taxon>Pseudomonadati</taxon>
        <taxon>Pseudomonadota</taxon>
        <taxon>Betaproteobacteria</taxon>
        <taxon>Burkholderiales</taxon>
        <taxon>Burkholderiaceae</taxon>
        <taxon>Trinickia</taxon>
    </lineage>
</organism>
<comment type="caution">
    <text evidence="3">The sequence shown here is derived from an EMBL/GenBank/DDBJ whole genome shotgun (WGS) entry which is preliminary data.</text>
</comment>
<keyword evidence="2" id="KW-0472">Membrane</keyword>
<dbReference type="Pfam" id="PF07233">
    <property type="entry name" value="DUF1425"/>
    <property type="match status" value="1"/>
</dbReference>
<accession>A0A494X013</accession>
<dbReference type="CDD" id="cd09030">
    <property type="entry name" value="DUF1425"/>
    <property type="match status" value="1"/>
</dbReference>
<evidence type="ECO:0000313" key="3">
    <source>
        <dbReference type="EMBL" id="RKP44118.1"/>
    </source>
</evidence>
<evidence type="ECO:0000313" key="4">
    <source>
        <dbReference type="Proteomes" id="UP000280434"/>
    </source>
</evidence>
<protein>
    <submittedName>
        <fullName evidence="3">DUF1425 domain-containing protein</fullName>
    </submittedName>
</protein>
<dbReference type="Gene3D" id="2.60.40.3230">
    <property type="match status" value="1"/>
</dbReference>
<dbReference type="AlphaFoldDB" id="A0A494X013"/>
<keyword evidence="2" id="KW-0812">Transmembrane</keyword>
<keyword evidence="4" id="KW-1185">Reference proteome</keyword>
<feature type="transmembrane region" description="Helical" evidence="2">
    <location>
        <begin position="131"/>
        <end position="153"/>
    </location>
</feature>
<keyword evidence="2" id="KW-1133">Transmembrane helix</keyword>
<dbReference type="Proteomes" id="UP000280434">
    <property type="component" value="Unassembled WGS sequence"/>
</dbReference>
<name>A0A494X013_9BURK</name>
<feature type="region of interest" description="Disordered" evidence="1">
    <location>
        <begin position="29"/>
        <end position="61"/>
    </location>
</feature>
<gene>
    <name evidence="3" type="ORF">D7S89_23175</name>
</gene>
<dbReference type="OrthoDB" id="9131561at2"/>